<dbReference type="Proteomes" id="UP000004001">
    <property type="component" value="Unassembled WGS sequence"/>
</dbReference>
<dbReference type="RefSeq" id="WP_008123828.1">
    <property type="nucleotide sequence ID" value="NZ_ADEF01000029.1"/>
</dbReference>
<proteinExistence type="inferred from homology"/>
<dbReference type="GO" id="GO:0035999">
    <property type="term" value="P:tetrahydrofolate interconversion"/>
    <property type="evidence" value="ECO:0007669"/>
    <property type="project" value="UniProtKB-UniRule"/>
</dbReference>
<dbReference type="InterPro" id="IPR020628">
    <property type="entry name" value="Formate_THF_ligase_CS"/>
</dbReference>
<dbReference type="EC" id="6.3.4.3" evidence="8"/>
<dbReference type="GO" id="GO:0005524">
    <property type="term" value="F:ATP binding"/>
    <property type="evidence" value="ECO:0007669"/>
    <property type="project" value="UniProtKB-UniRule"/>
</dbReference>
<dbReference type="SUPFAM" id="SSF52540">
    <property type="entry name" value="P-loop containing nucleoside triphosphate hydrolases"/>
    <property type="match status" value="1"/>
</dbReference>
<evidence type="ECO:0000256" key="2">
    <source>
        <dbReference type="ARBA" id="ARBA00022563"/>
    </source>
</evidence>
<evidence type="ECO:0000256" key="7">
    <source>
        <dbReference type="ARBA" id="ARBA00061363"/>
    </source>
</evidence>
<name>D1VZ68_9BACT</name>
<evidence type="ECO:0000256" key="8">
    <source>
        <dbReference type="HAMAP-Rule" id="MF_01543"/>
    </source>
</evidence>
<keyword evidence="3 8" id="KW-0436">Ligase</keyword>
<dbReference type="InterPro" id="IPR027417">
    <property type="entry name" value="P-loop_NTPase"/>
</dbReference>
<dbReference type="UniPathway" id="UPA00193"/>
<dbReference type="FunFam" id="3.30.1510.10:FF:000001">
    <property type="entry name" value="Formate--tetrahydrofolate ligase"/>
    <property type="match status" value="1"/>
</dbReference>
<dbReference type="eggNOG" id="COG2759">
    <property type="taxonomic scope" value="Bacteria"/>
</dbReference>
<dbReference type="Pfam" id="PF01268">
    <property type="entry name" value="FTHFS"/>
    <property type="match status" value="1"/>
</dbReference>
<evidence type="ECO:0000256" key="4">
    <source>
        <dbReference type="ARBA" id="ARBA00022741"/>
    </source>
</evidence>
<keyword evidence="10" id="KW-1185">Reference proteome</keyword>
<gene>
    <name evidence="8 9" type="primary">fhs</name>
    <name evidence="9" type="ORF">HMPREF9019_0453</name>
</gene>
<accession>D1VZ68</accession>
<organism evidence="9 10">
    <name type="scientific">Hoylesella timonensis CRIS 5C-B1</name>
    <dbReference type="NCBI Taxonomy" id="679189"/>
    <lineage>
        <taxon>Bacteria</taxon>
        <taxon>Pseudomonadati</taxon>
        <taxon>Bacteroidota</taxon>
        <taxon>Bacteroidia</taxon>
        <taxon>Bacteroidales</taxon>
        <taxon>Prevotellaceae</taxon>
        <taxon>Hoylesella</taxon>
    </lineage>
</organism>
<dbReference type="GO" id="GO:0004329">
    <property type="term" value="F:formate-tetrahydrofolate ligase activity"/>
    <property type="evidence" value="ECO:0007669"/>
    <property type="project" value="UniProtKB-UniRule"/>
</dbReference>
<evidence type="ECO:0000313" key="10">
    <source>
        <dbReference type="Proteomes" id="UP000004001"/>
    </source>
</evidence>
<evidence type="ECO:0000256" key="6">
    <source>
        <dbReference type="ARBA" id="ARBA00049033"/>
    </source>
</evidence>
<keyword evidence="4 8" id="KW-0547">Nucleotide-binding</keyword>
<dbReference type="EMBL" id="ADEF01000029">
    <property type="protein sequence ID" value="EFA97541.1"/>
    <property type="molecule type" value="Genomic_DNA"/>
</dbReference>
<dbReference type="InterPro" id="IPR000559">
    <property type="entry name" value="Formate_THF_ligase"/>
</dbReference>
<dbReference type="CDD" id="cd00477">
    <property type="entry name" value="FTHFS"/>
    <property type="match status" value="1"/>
</dbReference>
<dbReference type="NCBIfam" id="NF010030">
    <property type="entry name" value="PRK13505.1"/>
    <property type="match status" value="1"/>
</dbReference>
<comment type="caution">
    <text evidence="9">The sequence shown here is derived from an EMBL/GenBank/DDBJ whole genome shotgun (WGS) entry which is preliminary data.</text>
</comment>
<dbReference type="Gene3D" id="3.40.50.300">
    <property type="entry name" value="P-loop containing nucleotide triphosphate hydrolases"/>
    <property type="match status" value="1"/>
</dbReference>
<protein>
    <recommendedName>
        <fullName evidence="8">Formate--tetrahydrofolate ligase</fullName>
        <ecNumber evidence="8">6.3.4.3</ecNumber>
    </recommendedName>
    <alternativeName>
        <fullName evidence="8">Formyltetrahydrofolate synthetase</fullName>
        <shortName evidence="8">FHS</shortName>
        <shortName evidence="8">FTHFS</shortName>
    </alternativeName>
</protein>
<dbReference type="HAMAP" id="MF_01543">
    <property type="entry name" value="FTHFS"/>
    <property type="match status" value="1"/>
</dbReference>
<evidence type="ECO:0000256" key="5">
    <source>
        <dbReference type="ARBA" id="ARBA00022840"/>
    </source>
</evidence>
<keyword evidence="2 8" id="KW-0554">One-carbon metabolism</keyword>
<comment type="catalytic activity">
    <reaction evidence="6 8">
        <text>(6S)-5,6,7,8-tetrahydrofolate + formate + ATP = (6R)-10-formyltetrahydrofolate + ADP + phosphate</text>
        <dbReference type="Rhea" id="RHEA:20221"/>
        <dbReference type="ChEBI" id="CHEBI:15740"/>
        <dbReference type="ChEBI" id="CHEBI:30616"/>
        <dbReference type="ChEBI" id="CHEBI:43474"/>
        <dbReference type="ChEBI" id="CHEBI:57453"/>
        <dbReference type="ChEBI" id="CHEBI:195366"/>
        <dbReference type="ChEBI" id="CHEBI:456216"/>
        <dbReference type="EC" id="6.3.4.3"/>
    </reaction>
</comment>
<comment type="similarity">
    <text evidence="7 8">Belongs to the formate--tetrahydrofolate ligase family.</text>
</comment>
<dbReference type="PROSITE" id="PS00721">
    <property type="entry name" value="FTHFS_1"/>
    <property type="match status" value="1"/>
</dbReference>
<comment type="caution">
    <text evidence="8">Lacks conserved residue(s) required for the propagation of feature annotation.</text>
</comment>
<evidence type="ECO:0000256" key="1">
    <source>
        <dbReference type="ARBA" id="ARBA00004777"/>
    </source>
</evidence>
<dbReference type="PROSITE" id="PS00722">
    <property type="entry name" value="FTHFS_2"/>
    <property type="match status" value="1"/>
</dbReference>
<dbReference type="AlphaFoldDB" id="D1VZ68"/>
<reference evidence="9 10" key="1">
    <citation type="submission" date="2009-12" db="EMBL/GenBank/DDBJ databases">
        <title>Genome Sequence of Prevotella timonensis CRIS 5C-B1.</title>
        <authorList>
            <person name="Durkin A.S."/>
            <person name="Madupu R."/>
            <person name="Torralba M."/>
            <person name="Methe B."/>
            <person name="Sutton G."/>
            <person name="Strausberg R.L."/>
            <person name="Nelson K.E."/>
        </authorList>
    </citation>
    <scope>NUCLEOTIDE SEQUENCE [LARGE SCALE GENOMIC DNA]</scope>
    <source>
        <strain evidence="9 10">CRIS 5C-B1</strain>
    </source>
</reference>
<sequence length="555" mass="60042">MKTDSEIAHEAKLNLIGDIARQINIPEDDLEPYGKYIAKVPYTLIDDEKVKKSNLILVTSITPTKTGNGKTTVSVGLALGMNRIGKKAIVALREPSLGPCFGMKGGAAGGGYAQVLPMEKINLHFTGDFHAITSANNMISALLDNYCYQHRDEGFALKEVLWRRVLDVNDRNLRNIITGLGGRTDGIVSESGFDITPASEIMAILCLAQDEDDLLRRIENILLGFTIEGKSFTVKDLGVAGAITAILHDAIHPNLVQTTENTPAFIHGGPFANIAHGCNSVMATKMAMTFGEYAITEGGFGADLGAEKFFDIKCRKAGISPKLTVLVATAQALKMHGGIDLSSIKEPHIEGIKQGFANMDKHIHNLQSFGQTVVVCINRFPTDTNEELQLIQEYCQKLGVGCAINTAFVDGGKGAEALARLVVDTIAQKPSTPLKMLYDDNDSVEDKVRKIALQLYGARDVILKPAAKKMLSRIEELGCAHFPVCIAKTQYSFSEDAKAYGMPTNFDITIRDFFINKGAEMIVAIAGNIMRMPGLPKVPSAENISVVNGEIQGLS</sequence>
<dbReference type="Gene3D" id="3.30.1510.10">
    <property type="entry name" value="Domain 2, N(10)-formyltetrahydrofolate synthetase"/>
    <property type="match status" value="1"/>
</dbReference>
<evidence type="ECO:0000256" key="3">
    <source>
        <dbReference type="ARBA" id="ARBA00022598"/>
    </source>
</evidence>
<dbReference type="Gene3D" id="3.10.410.10">
    <property type="entry name" value="Formyltetrahydrofolate synthetase, domain 3"/>
    <property type="match status" value="1"/>
</dbReference>
<evidence type="ECO:0000313" key="9">
    <source>
        <dbReference type="EMBL" id="EFA97541.1"/>
    </source>
</evidence>
<keyword evidence="5 8" id="KW-0067">ATP-binding</keyword>
<comment type="pathway">
    <text evidence="1 8">One-carbon metabolism; tetrahydrofolate interconversion.</text>
</comment>